<dbReference type="Proteomes" id="UP000048926">
    <property type="component" value="Unassembled WGS sequence"/>
</dbReference>
<evidence type="ECO:0000313" key="3">
    <source>
        <dbReference type="EMBL" id="CTQ44539.1"/>
    </source>
</evidence>
<feature type="compositionally biased region" description="Basic and acidic residues" evidence="1">
    <location>
        <begin position="414"/>
        <end position="426"/>
    </location>
</feature>
<keyword evidence="2" id="KW-1133">Transmembrane helix</keyword>
<proteinExistence type="predicted"/>
<evidence type="ECO:0000313" key="4">
    <source>
        <dbReference type="Proteomes" id="UP000048926"/>
    </source>
</evidence>
<feature type="transmembrane region" description="Helical" evidence="2">
    <location>
        <begin position="154"/>
        <end position="172"/>
    </location>
</feature>
<feature type="transmembrane region" description="Helical" evidence="2">
    <location>
        <begin position="21"/>
        <end position="40"/>
    </location>
</feature>
<protein>
    <submittedName>
        <fullName evidence="3">OpgC protein</fullName>
    </submittedName>
</protein>
<feature type="transmembrane region" description="Helical" evidence="2">
    <location>
        <begin position="89"/>
        <end position="106"/>
    </location>
</feature>
<dbReference type="EMBL" id="CXST01000002">
    <property type="protein sequence ID" value="CTQ44539.1"/>
    <property type="molecule type" value="Genomic_DNA"/>
</dbReference>
<keyword evidence="2" id="KW-0812">Transmembrane</keyword>
<feature type="transmembrane region" description="Helical" evidence="2">
    <location>
        <begin position="286"/>
        <end position="303"/>
    </location>
</feature>
<keyword evidence="4" id="KW-1185">Reference proteome</keyword>
<feature type="transmembrane region" description="Helical" evidence="2">
    <location>
        <begin position="237"/>
        <end position="255"/>
    </location>
</feature>
<feature type="transmembrane region" description="Helical" evidence="2">
    <location>
        <begin position="179"/>
        <end position="195"/>
    </location>
</feature>
<feature type="transmembrane region" description="Helical" evidence="2">
    <location>
        <begin position="207"/>
        <end position="225"/>
    </location>
</feature>
<feature type="transmembrane region" description="Helical" evidence="2">
    <location>
        <begin position="332"/>
        <end position="352"/>
    </location>
</feature>
<feature type="transmembrane region" description="Helical" evidence="2">
    <location>
        <begin position="358"/>
        <end position="379"/>
    </location>
</feature>
<dbReference type="PANTHER" id="PTHR38592">
    <property type="entry name" value="BLL4819 PROTEIN"/>
    <property type="match status" value="1"/>
</dbReference>
<dbReference type="PANTHER" id="PTHR38592:SF3">
    <property type="entry name" value="BLL4819 PROTEIN"/>
    <property type="match status" value="1"/>
</dbReference>
<dbReference type="AlphaFoldDB" id="A0A0M6Y598"/>
<dbReference type="PIRSF" id="PIRSF028704">
    <property type="entry name" value="UPC028704"/>
    <property type="match status" value="1"/>
</dbReference>
<dbReference type="STRING" id="187304.B0E33_08365"/>
<evidence type="ECO:0000256" key="2">
    <source>
        <dbReference type="SAM" id="Phobius"/>
    </source>
</evidence>
<accession>A0A0M6Y598</accession>
<evidence type="ECO:0000256" key="1">
    <source>
        <dbReference type="SAM" id="MobiDB-lite"/>
    </source>
</evidence>
<dbReference type="InterPro" id="IPR014550">
    <property type="entry name" value="UCP028704_OpgC"/>
</dbReference>
<name>A0A0M6Y598_9HYPH</name>
<dbReference type="RefSeq" id="WP_208984388.1">
    <property type="nucleotide sequence ID" value="NZ_CP045627.1"/>
</dbReference>
<sequence>MNAHTQTKRPRDPRLDFFRGLGMFIIYVAHLPWNWWTLWIPARFGFSDATEIFVFCSGMASALAFGKIFDVHGWGMGAARILHRMWQVYWAHIGQFLVLAVGLVMLQNSGYLAECCGLEENYVASLNLLHLYDNAEMALPGLLTMTWVPNYFDILPMYVVILSLIPAIMLVARYSVPGAFALSIGLWLAAQFDLLSLPAEPWSDREWFFNPFAWQMLFFTGFAFMRGWIPAPPVSKTLIVLCAVVLVATVPFAYFRAYQENHLNLVWAREIREIIKPLWIKTEFGLFRYLHFLALAYLAWVAAGEHGRRLLGHGEIWGRFVRVVQKVGQQSLPVFMASLVIAQAAGILRDMVWGRGEWLPQILSNLLGFLALIAVAYVAGWYKSQPWRKPPATSSTGPSERPKTPPADGGEPAAKAKAETREPALT</sequence>
<organism evidence="3 4">
    <name type="scientific">Roseibium aggregatum</name>
    <dbReference type="NCBI Taxonomy" id="187304"/>
    <lineage>
        <taxon>Bacteria</taxon>
        <taxon>Pseudomonadati</taxon>
        <taxon>Pseudomonadota</taxon>
        <taxon>Alphaproteobacteria</taxon>
        <taxon>Hyphomicrobiales</taxon>
        <taxon>Stappiaceae</taxon>
        <taxon>Roseibium</taxon>
    </lineage>
</organism>
<feature type="transmembrane region" description="Helical" evidence="2">
    <location>
        <begin position="52"/>
        <end position="69"/>
    </location>
</feature>
<dbReference type="Pfam" id="PF10129">
    <property type="entry name" value="OpgC_C"/>
    <property type="match status" value="1"/>
</dbReference>
<keyword evidence="2" id="KW-0472">Membrane</keyword>
<feature type="region of interest" description="Disordered" evidence="1">
    <location>
        <begin position="385"/>
        <end position="426"/>
    </location>
</feature>
<gene>
    <name evidence="3" type="ORF">LAL4801_02983</name>
</gene>
<reference evidence="4" key="1">
    <citation type="submission" date="2015-07" db="EMBL/GenBank/DDBJ databases">
        <authorList>
            <person name="Rodrigo-Torres Lidia"/>
            <person name="Arahal R.David."/>
        </authorList>
    </citation>
    <scope>NUCLEOTIDE SEQUENCE [LARGE SCALE GENOMIC DNA]</scope>
    <source>
        <strain evidence="4">CECT 4801</strain>
    </source>
</reference>